<sequence length="143" mass="15557">MAMSLGSSDGDEDEVIAAINTTPLVDVMLVLLIIFLITIPVVTHTVPVKLPAEINRPYQTKPENINLAVNKDGDMYWNEQLVPDTTALLAKLKVVAVMVPQPELHIRGDQDARYEFIGKVILTAQRAGIAKVGFITEPPARGG</sequence>
<evidence type="ECO:0000313" key="13">
    <source>
        <dbReference type="EMBL" id="MBB5198597.1"/>
    </source>
</evidence>
<name>A0A840RK75_9BURK</name>
<dbReference type="Pfam" id="PF02472">
    <property type="entry name" value="ExbD"/>
    <property type="match status" value="1"/>
</dbReference>
<evidence type="ECO:0000256" key="8">
    <source>
        <dbReference type="ARBA" id="ARBA00022692"/>
    </source>
</evidence>
<gene>
    <name evidence="13" type="ORF">HNR39_000407</name>
</gene>
<protein>
    <submittedName>
        <fullName evidence="13">Biopolymer transport protein ExbD</fullName>
    </submittedName>
</protein>
<dbReference type="GO" id="GO:0005886">
    <property type="term" value="C:plasma membrane"/>
    <property type="evidence" value="ECO:0007669"/>
    <property type="project" value="UniProtKB-SubCell"/>
</dbReference>
<evidence type="ECO:0000256" key="9">
    <source>
        <dbReference type="ARBA" id="ARBA00022927"/>
    </source>
</evidence>
<dbReference type="EMBL" id="JACHHQ010000001">
    <property type="protein sequence ID" value="MBB5198597.1"/>
    <property type="molecule type" value="Genomic_DNA"/>
</dbReference>
<dbReference type="AlphaFoldDB" id="A0A840RK75"/>
<evidence type="ECO:0000256" key="3">
    <source>
        <dbReference type="ARBA" id="ARBA00005811"/>
    </source>
</evidence>
<keyword evidence="14" id="KW-1185">Reference proteome</keyword>
<evidence type="ECO:0000313" key="14">
    <source>
        <dbReference type="Proteomes" id="UP000571084"/>
    </source>
</evidence>
<proteinExistence type="inferred from homology"/>
<dbReference type="InterPro" id="IPR003400">
    <property type="entry name" value="ExbD"/>
</dbReference>
<accession>A0A840RK75</accession>
<dbReference type="GO" id="GO:0022857">
    <property type="term" value="F:transmembrane transporter activity"/>
    <property type="evidence" value="ECO:0007669"/>
    <property type="project" value="InterPro"/>
</dbReference>
<keyword evidence="9 12" id="KW-0653">Protein transport</keyword>
<comment type="subunit">
    <text evidence="4">The accessory proteins ExbB and ExbD seem to form a complex with TonB.</text>
</comment>
<organism evidence="13 14">
    <name type="scientific">Glaciimonas immobilis</name>
    <dbReference type="NCBI Taxonomy" id="728004"/>
    <lineage>
        <taxon>Bacteria</taxon>
        <taxon>Pseudomonadati</taxon>
        <taxon>Pseudomonadota</taxon>
        <taxon>Betaproteobacteria</taxon>
        <taxon>Burkholderiales</taxon>
        <taxon>Oxalobacteraceae</taxon>
        <taxon>Glaciimonas</taxon>
    </lineage>
</organism>
<evidence type="ECO:0000256" key="2">
    <source>
        <dbReference type="ARBA" id="ARBA00004249"/>
    </source>
</evidence>
<evidence type="ECO:0000256" key="10">
    <source>
        <dbReference type="ARBA" id="ARBA00022989"/>
    </source>
</evidence>
<reference evidence="13 14" key="1">
    <citation type="submission" date="2020-08" db="EMBL/GenBank/DDBJ databases">
        <title>Genomic Encyclopedia of Type Strains, Phase IV (KMG-IV): sequencing the most valuable type-strain genomes for metagenomic binning, comparative biology and taxonomic classification.</title>
        <authorList>
            <person name="Goeker M."/>
        </authorList>
    </citation>
    <scope>NUCLEOTIDE SEQUENCE [LARGE SCALE GENOMIC DNA]</scope>
    <source>
        <strain evidence="13 14">DSM 23240</strain>
    </source>
</reference>
<comment type="function">
    <text evidence="1">Involved in the TonB-dependent energy-dependent transport of various receptor-bound substrates.</text>
</comment>
<keyword evidence="11" id="KW-0472">Membrane</keyword>
<keyword evidence="6" id="KW-1003">Cell membrane</keyword>
<dbReference type="Gene3D" id="3.30.420.270">
    <property type="match status" value="1"/>
</dbReference>
<dbReference type="Proteomes" id="UP000571084">
    <property type="component" value="Unassembled WGS sequence"/>
</dbReference>
<comment type="similarity">
    <text evidence="3 12">Belongs to the ExbD/TolR family.</text>
</comment>
<keyword evidence="10" id="KW-1133">Transmembrane helix</keyword>
<evidence type="ECO:0000256" key="11">
    <source>
        <dbReference type="ARBA" id="ARBA00023136"/>
    </source>
</evidence>
<evidence type="ECO:0000256" key="7">
    <source>
        <dbReference type="ARBA" id="ARBA00022519"/>
    </source>
</evidence>
<evidence type="ECO:0000256" key="4">
    <source>
        <dbReference type="ARBA" id="ARBA00011471"/>
    </source>
</evidence>
<dbReference type="GO" id="GO:0015031">
    <property type="term" value="P:protein transport"/>
    <property type="evidence" value="ECO:0007669"/>
    <property type="project" value="UniProtKB-KW"/>
</dbReference>
<keyword evidence="5 12" id="KW-0813">Transport</keyword>
<keyword evidence="7" id="KW-0997">Cell inner membrane</keyword>
<dbReference type="PANTHER" id="PTHR30558">
    <property type="entry name" value="EXBD MEMBRANE COMPONENT OF PMF-DRIVEN MACROMOLECULE IMPORT SYSTEM"/>
    <property type="match status" value="1"/>
</dbReference>
<evidence type="ECO:0000256" key="5">
    <source>
        <dbReference type="ARBA" id="ARBA00022448"/>
    </source>
</evidence>
<evidence type="ECO:0000256" key="12">
    <source>
        <dbReference type="RuleBase" id="RU003879"/>
    </source>
</evidence>
<keyword evidence="8 12" id="KW-0812">Transmembrane</keyword>
<comment type="subcellular location">
    <subcellularLocation>
        <location evidence="2">Cell inner membrane</location>
        <topology evidence="2">Single-pass type II membrane protein</topology>
    </subcellularLocation>
    <subcellularLocation>
        <location evidence="12">Cell membrane</location>
        <topology evidence="12">Single-pass type II membrane protein</topology>
    </subcellularLocation>
</comment>
<evidence type="ECO:0000256" key="1">
    <source>
        <dbReference type="ARBA" id="ARBA00003540"/>
    </source>
</evidence>
<evidence type="ECO:0000256" key="6">
    <source>
        <dbReference type="ARBA" id="ARBA00022475"/>
    </source>
</evidence>
<dbReference type="RefSeq" id="WP_168052684.1">
    <property type="nucleotide sequence ID" value="NZ_JAAOZT010000002.1"/>
</dbReference>
<comment type="caution">
    <text evidence="13">The sequence shown here is derived from an EMBL/GenBank/DDBJ whole genome shotgun (WGS) entry which is preliminary data.</text>
</comment>
<dbReference type="PANTHER" id="PTHR30558:SF12">
    <property type="entry name" value="BIOPOLYMER TRANSPORT PROTEIN EXBD"/>
    <property type="match status" value="1"/>
</dbReference>